<dbReference type="InterPro" id="IPR008962">
    <property type="entry name" value="PapD-like_sf"/>
</dbReference>
<accession>A0A963YW92</accession>
<protein>
    <submittedName>
        <fullName evidence="3">Molecular chaperone</fullName>
    </submittedName>
</protein>
<dbReference type="InterPro" id="IPR016147">
    <property type="entry name" value="Pili_assmbl_chaperone_N"/>
</dbReference>
<dbReference type="InterPro" id="IPR050643">
    <property type="entry name" value="Periplasmic_pilus_chap"/>
</dbReference>
<dbReference type="InterPro" id="IPR013783">
    <property type="entry name" value="Ig-like_fold"/>
</dbReference>
<dbReference type="RefSeq" id="WP_227323943.1">
    <property type="nucleotide sequence ID" value="NZ_JAESVB010000029.1"/>
</dbReference>
<dbReference type="SUPFAM" id="SSF49354">
    <property type="entry name" value="PapD-like"/>
    <property type="match status" value="1"/>
</dbReference>
<dbReference type="AlphaFoldDB" id="A0A963YW92"/>
<evidence type="ECO:0000259" key="2">
    <source>
        <dbReference type="Pfam" id="PF00345"/>
    </source>
</evidence>
<evidence type="ECO:0000313" key="3">
    <source>
        <dbReference type="EMBL" id="MCB8878293.1"/>
    </source>
</evidence>
<dbReference type="PANTHER" id="PTHR30251:SF4">
    <property type="entry name" value="SLR1668 PROTEIN"/>
    <property type="match status" value="1"/>
</dbReference>
<dbReference type="EMBL" id="JAESVB010000029">
    <property type="protein sequence ID" value="MCB8878293.1"/>
    <property type="molecule type" value="Genomic_DNA"/>
</dbReference>
<dbReference type="Gene3D" id="2.60.40.10">
    <property type="entry name" value="Immunoglobulins"/>
    <property type="match status" value="1"/>
</dbReference>
<comment type="caution">
    <text evidence="3">The sequence shown here is derived from an EMBL/GenBank/DDBJ whole genome shotgun (WGS) entry which is preliminary data.</text>
</comment>
<feature type="chain" id="PRO_5036833092" evidence="1">
    <location>
        <begin position="23"/>
        <end position="245"/>
    </location>
</feature>
<keyword evidence="1" id="KW-0732">Signal</keyword>
<organism evidence="3 4">
    <name type="scientific">Acidisoma silvae</name>
    <dbReference type="NCBI Taxonomy" id="2802396"/>
    <lineage>
        <taxon>Bacteria</taxon>
        <taxon>Pseudomonadati</taxon>
        <taxon>Pseudomonadota</taxon>
        <taxon>Alphaproteobacteria</taxon>
        <taxon>Acetobacterales</taxon>
        <taxon>Acidocellaceae</taxon>
        <taxon>Acidisoma</taxon>
    </lineage>
</organism>
<evidence type="ECO:0000313" key="4">
    <source>
        <dbReference type="Proteomes" id="UP000708298"/>
    </source>
</evidence>
<sequence length="245" mass="25647">MNRRNLILATAGLLASSRNAFAQKGQQGQDVQISPTMLALGGVGDTAICTIFNNGTQPTSSQIRIKSWQQNSGQDVLSDTSDIVASPPFMTVQPNQRQVVRVANLSATPGATESAYRVLLNQLPSPGSLTGNGVQILLAFSVPLFIAGADAAPPLLQAQFVRGAGGVILRVQNSGDVHIRLADVAYHTRGGATVMRLPGLVGYVLARSTKDLDTKLSNAPPVGGHFTISYNGVEKPLPVTLVPGN</sequence>
<keyword evidence="4" id="KW-1185">Reference proteome</keyword>
<dbReference type="PANTHER" id="PTHR30251">
    <property type="entry name" value="PILUS ASSEMBLY CHAPERONE"/>
    <property type="match status" value="1"/>
</dbReference>
<name>A0A963YW92_9PROT</name>
<reference evidence="3" key="1">
    <citation type="journal article" date="2021" name="Microorganisms">
        <title>Acidisoma silvae sp. nov. and Acidisomacellulosilytica sp. nov., Two Acidophilic Bacteria Isolated from Decaying Wood, Hydrolyzing Cellulose and Producing Poly-3-hydroxybutyrate.</title>
        <authorList>
            <person name="Mieszkin S."/>
            <person name="Pouder E."/>
            <person name="Uroz S."/>
            <person name="Simon-Colin C."/>
            <person name="Alain K."/>
        </authorList>
    </citation>
    <scope>NUCLEOTIDE SEQUENCE</scope>
    <source>
        <strain evidence="3">HW T2.11</strain>
    </source>
</reference>
<evidence type="ECO:0000256" key="1">
    <source>
        <dbReference type="SAM" id="SignalP"/>
    </source>
</evidence>
<gene>
    <name evidence="3" type="ORF">ASILVAE211_24160</name>
</gene>
<dbReference type="GO" id="GO:0071555">
    <property type="term" value="P:cell wall organization"/>
    <property type="evidence" value="ECO:0007669"/>
    <property type="project" value="InterPro"/>
</dbReference>
<feature type="signal peptide" evidence="1">
    <location>
        <begin position="1"/>
        <end position="22"/>
    </location>
</feature>
<dbReference type="GO" id="GO:0030288">
    <property type="term" value="C:outer membrane-bounded periplasmic space"/>
    <property type="evidence" value="ECO:0007669"/>
    <property type="project" value="InterPro"/>
</dbReference>
<reference evidence="3" key="2">
    <citation type="submission" date="2021-01" db="EMBL/GenBank/DDBJ databases">
        <authorList>
            <person name="Mieszkin S."/>
            <person name="Pouder E."/>
            <person name="Alain K."/>
        </authorList>
    </citation>
    <scope>NUCLEOTIDE SEQUENCE</scope>
    <source>
        <strain evidence="3">HW T2.11</strain>
    </source>
</reference>
<feature type="domain" description="Pili assembly chaperone N-terminal" evidence="2">
    <location>
        <begin position="31"/>
        <end position="146"/>
    </location>
</feature>
<proteinExistence type="predicted"/>
<dbReference type="Proteomes" id="UP000708298">
    <property type="component" value="Unassembled WGS sequence"/>
</dbReference>
<dbReference type="Pfam" id="PF00345">
    <property type="entry name" value="PapD_N"/>
    <property type="match status" value="1"/>
</dbReference>